<proteinExistence type="predicted"/>
<keyword evidence="2" id="KW-1133">Transmembrane helix</keyword>
<evidence type="ECO:0000313" key="3">
    <source>
        <dbReference type="EMBL" id="NIK57804.1"/>
    </source>
</evidence>
<evidence type="ECO:0000256" key="1">
    <source>
        <dbReference type="SAM" id="MobiDB-lite"/>
    </source>
</evidence>
<dbReference type="Proteomes" id="UP000555407">
    <property type="component" value="Unassembled WGS sequence"/>
</dbReference>
<evidence type="ECO:0000256" key="2">
    <source>
        <dbReference type="SAM" id="Phobius"/>
    </source>
</evidence>
<keyword evidence="2" id="KW-0812">Transmembrane</keyword>
<feature type="transmembrane region" description="Helical" evidence="2">
    <location>
        <begin position="40"/>
        <end position="59"/>
    </location>
</feature>
<keyword evidence="4" id="KW-1185">Reference proteome</keyword>
<protein>
    <submittedName>
        <fullName evidence="3">Uncharacterized protein</fullName>
    </submittedName>
</protein>
<keyword evidence="2" id="KW-0472">Membrane</keyword>
<organism evidence="3 4">
    <name type="scientific">Kribbella shirazensis</name>
    <dbReference type="NCBI Taxonomy" id="1105143"/>
    <lineage>
        <taxon>Bacteria</taxon>
        <taxon>Bacillati</taxon>
        <taxon>Actinomycetota</taxon>
        <taxon>Actinomycetes</taxon>
        <taxon>Propionibacteriales</taxon>
        <taxon>Kribbellaceae</taxon>
        <taxon>Kribbella</taxon>
    </lineage>
</organism>
<evidence type="ECO:0000313" key="4">
    <source>
        <dbReference type="Proteomes" id="UP000555407"/>
    </source>
</evidence>
<name>A0A7X5VAT8_9ACTN</name>
<dbReference type="RefSeq" id="WP_167208150.1">
    <property type="nucleotide sequence ID" value="NZ_JAASRO010000001.1"/>
</dbReference>
<gene>
    <name evidence="3" type="ORF">BJY22_003521</name>
</gene>
<dbReference type="AlphaFoldDB" id="A0A7X5VAT8"/>
<dbReference type="EMBL" id="JAASRO010000001">
    <property type="protein sequence ID" value="NIK57804.1"/>
    <property type="molecule type" value="Genomic_DNA"/>
</dbReference>
<sequence>MAQLVHARKPVPPRRRVEFGAPILLAVFAFFELLNGAWQIAVGLAIGAVALVPVAFVVAGRAQPAAHRRTQRPVRERLARVTTSAPCSG</sequence>
<feature type="region of interest" description="Disordered" evidence="1">
    <location>
        <begin position="68"/>
        <end position="89"/>
    </location>
</feature>
<feature type="transmembrane region" description="Helical" evidence="2">
    <location>
        <begin position="17"/>
        <end position="34"/>
    </location>
</feature>
<accession>A0A7X5VAT8</accession>
<comment type="caution">
    <text evidence="3">The sequence shown here is derived from an EMBL/GenBank/DDBJ whole genome shotgun (WGS) entry which is preliminary data.</text>
</comment>
<reference evidence="3 4" key="1">
    <citation type="submission" date="2020-03" db="EMBL/GenBank/DDBJ databases">
        <title>Sequencing the genomes of 1000 actinobacteria strains.</title>
        <authorList>
            <person name="Klenk H.-P."/>
        </authorList>
    </citation>
    <scope>NUCLEOTIDE SEQUENCE [LARGE SCALE GENOMIC DNA]</scope>
    <source>
        <strain evidence="3 4">DSM 45490</strain>
    </source>
</reference>